<dbReference type="InterPro" id="IPR036514">
    <property type="entry name" value="SGNH_hydro_sf"/>
</dbReference>
<keyword evidence="1" id="KW-1133">Transmembrane helix</keyword>
<sequence length="300" mass="34663">MRNFLKICLAFIFGIFVILALGFFFVSKNPVNHPIRSSDKHHIFVVFLGDSLTYGVGDQTREQGYTGRTIKLLEKTFPEYRFSFKNFGKPGDRSDQILKRLNHSTEQQAAVKKADAVVMTVGGNDLRQQFMRYANAPDKIQLSRDIRQGEDRYKQSLTSLLSRIHELRTQAPLFLFGNYNPIFVNTASRNDINQDVQGYNAINKQLAESQQGGHYLSVFRQLTYGQYQGRTQIKQLVKEDRIYNGQLANPLQSALLRGRDKIKNNYISSADHFHPNNLGYDYMSKTLFNSMRENNQWQKK</sequence>
<dbReference type="Gene3D" id="3.40.50.1110">
    <property type="entry name" value="SGNH hydrolase"/>
    <property type="match status" value="1"/>
</dbReference>
<comment type="caution">
    <text evidence="3">The sequence shown here is derived from an EMBL/GenBank/DDBJ whole genome shotgun (WGS) entry which is preliminary data.</text>
</comment>
<dbReference type="SUPFAM" id="SSF52266">
    <property type="entry name" value="SGNH hydrolase"/>
    <property type="match status" value="1"/>
</dbReference>
<evidence type="ECO:0000313" key="3">
    <source>
        <dbReference type="EMBL" id="EHN59514.1"/>
    </source>
</evidence>
<keyword evidence="1" id="KW-0472">Membrane</keyword>
<dbReference type="HOGENOM" id="CLU_076859_1_0_9"/>
<accession>G9WH25</accession>
<evidence type="ECO:0000313" key="4">
    <source>
        <dbReference type="Proteomes" id="UP000004959"/>
    </source>
</evidence>
<dbReference type="eggNOG" id="COG2755">
    <property type="taxonomic scope" value="Bacteria"/>
</dbReference>
<keyword evidence="3" id="KW-0378">Hydrolase</keyword>
<dbReference type="AlphaFoldDB" id="G9WH25"/>
<dbReference type="Pfam" id="PF13472">
    <property type="entry name" value="Lipase_GDSL_2"/>
    <property type="match status" value="1"/>
</dbReference>
<feature type="transmembrane region" description="Helical" evidence="1">
    <location>
        <begin position="7"/>
        <end position="26"/>
    </location>
</feature>
<organism evidence="3 4">
    <name type="scientific">Oenococcus kitaharae DSM 17330</name>
    <dbReference type="NCBI Taxonomy" id="1045004"/>
    <lineage>
        <taxon>Bacteria</taxon>
        <taxon>Bacillati</taxon>
        <taxon>Bacillota</taxon>
        <taxon>Bacilli</taxon>
        <taxon>Lactobacillales</taxon>
        <taxon>Lactobacillaceae</taxon>
        <taxon>Oenococcus</taxon>
    </lineage>
</organism>
<dbReference type="STRING" id="336988.NT96_00805"/>
<evidence type="ECO:0000259" key="2">
    <source>
        <dbReference type="Pfam" id="PF13472"/>
    </source>
</evidence>
<dbReference type="InterPro" id="IPR051532">
    <property type="entry name" value="Ester_Hydrolysis_Enzymes"/>
</dbReference>
<dbReference type="RefSeq" id="WP_007746478.1">
    <property type="nucleotide sequence ID" value="NZ_CM001398.1"/>
</dbReference>
<keyword evidence="1" id="KW-0812">Transmembrane</keyword>
<protein>
    <submittedName>
        <fullName evidence="3">Lipase/Acylhydrolase</fullName>
    </submittedName>
</protein>
<name>G9WH25_9LACO</name>
<dbReference type="InterPro" id="IPR013830">
    <property type="entry name" value="SGNH_hydro"/>
</dbReference>
<dbReference type="PANTHER" id="PTHR30383">
    <property type="entry name" value="THIOESTERASE 1/PROTEASE 1/LYSOPHOSPHOLIPASE L1"/>
    <property type="match status" value="1"/>
</dbReference>
<dbReference type="EMBL" id="AFVZ01000001">
    <property type="protein sequence ID" value="EHN59514.1"/>
    <property type="molecule type" value="Genomic_DNA"/>
</dbReference>
<proteinExistence type="predicted"/>
<evidence type="ECO:0000256" key="1">
    <source>
        <dbReference type="SAM" id="Phobius"/>
    </source>
</evidence>
<gene>
    <name evidence="3" type="ORF">OKIT_1431</name>
</gene>
<keyword evidence="4" id="KW-1185">Reference proteome</keyword>
<dbReference type="PANTHER" id="PTHR30383:SF27">
    <property type="entry name" value="SPORE GERMINATION LIPASE LIPC"/>
    <property type="match status" value="1"/>
</dbReference>
<reference evidence="3 4" key="1">
    <citation type="journal article" date="2012" name="PLoS ONE">
        <title>Functional divergence in the genus oenococcus as predicted by genome sequencing of the newly-described species, Oenococcus kitaharae.</title>
        <authorList>
            <person name="Borneman A.R."/>
            <person name="McCarthy J.M."/>
            <person name="Chambers P.J."/>
            <person name="Bartowsky E.J."/>
        </authorList>
    </citation>
    <scope>NUCLEOTIDE SEQUENCE [LARGE SCALE GENOMIC DNA]</scope>
    <source>
        <strain evidence="4">DSM17330</strain>
    </source>
</reference>
<dbReference type="PATRIC" id="fig|1045004.4.peg.1406"/>
<feature type="domain" description="SGNH hydrolase-type esterase" evidence="2">
    <location>
        <begin position="47"/>
        <end position="281"/>
    </location>
</feature>
<dbReference type="GO" id="GO:0004622">
    <property type="term" value="F:phosphatidylcholine lysophospholipase activity"/>
    <property type="evidence" value="ECO:0007669"/>
    <property type="project" value="TreeGrafter"/>
</dbReference>
<dbReference type="Proteomes" id="UP000004959">
    <property type="component" value="Chromosome"/>
</dbReference>